<keyword evidence="3" id="KW-0722">Serine protease inhibitor</keyword>
<evidence type="ECO:0000313" key="5">
    <source>
        <dbReference type="Proteomes" id="UP000188268"/>
    </source>
</evidence>
<dbReference type="Gramene" id="OMO78436">
    <property type="protein sequence ID" value="OMO78436"/>
    <property type="gene ID" value="CCACVL1_14391"/>
</dbReference>
<dbReference type="Gene3D" id="3.30.10.10">
    <property type="entry name" value="Trypsin Inhibitor V, subunit A"/>
    <property type="match status" value="1"/>
</dbReference>
<comment type="similarity">
    <text evidence="1">Belongs to the protease inhibitor I13 (potato type I serine protease inhibitor) family.</text>
</comment>
<dbReference type="Proteomes" id="UP000188268">
    <property type="component" value="Unassembled WGS sequence"/>
</dbReference>
<gene>
    <name evidence="4" type="ORF">CCACVL1_14391</name>
</gene>
<dbReference type="InterPro" id="IPR036354">
    <property type="entry name" value="Prot_inh_pot1_sf"/>
</dbReference>
<dbReference type="SUPFAM" id="SSF54654">
    <property type="entry name" value="CI-2 family of serine protease inhibitors"/>
    <property type="match status" value="1"/>
</dbReference>
<reference evidence="4 5" key="1">
    <citation type="submission" date="2013-09" db="EMBL/GenBank/DDBJ databases">
        <title>Corchorus capsularis genome sequencing.</title>
        <authorList>
            <person name="Alam M."/>
            <person name="Haque M.S."/>
            <person name="Islam M.S."/>
            <person name="Emdad E.M."/>
            <person name="Islam M.M."/>
            <person name="Ahmed B."/>
            <person name="Halim A."/>
            <person name="Hossen Q.M.M."/>
            <person name="Hossain M.Z."/>
            <person name="Ahmed R."/>
            <person name="Khan M.M."/>
            <person name="Islam R."/>
            <person name="Rashid M.M."/>
            <person name="Khan S.A."/>
            <person name="Rahman M.S."/>
            <person name="Alam M."/>
        </authorList>
    </citation>
    <scope>NUCLEOTIDE SEQUENCE [LARGE SCALE GENOMIC DNA]</scope>
    <source>
        <strain evidence="5">cv. CVL-1</strain>
        <tissue evidence="4">Whole seedling</tissue>
    </source>
</reference>
<sequence>MRKSSWPELVGENGETAKTTIETKNPYLDVEVVQQGIPIFLDYRSERVHVFVDEQGKVTDVPKIG</sequence>
<dbReference type="GO" id="GO:0004867">
    <property type="term" value="F:serine-type endopeptidase inhibitor activity"/>
    <property type="evidence" value="ECO:0007669"/>
    <property type="project" value="UniProtKB-KW"/>
</dbReference>
<comment type="caution">
    <text evidence="4">The sequence shown here is derived from an EMBL/GenBank/DDBJ whole genome shotgun (WGS) entry which is preliminary data.</text>
</comment>
<dbReference type="InterPro" id="IPR000864">
    <property type="entry name" value="Prot_inh_pot1"/>
</dbReference>
<keyword evidence="2" id="KW-0646">Protease inhibitor</keyword>
<dbReference type="PRINTS" id="PR00292">
    <property type="entry name" value="POTATOINHBTR"/>
</dbReference>
<proteinExistence type="inferred from homology"/>
<organism evidence="4 5">
    <name type="scientific">Corchorus capsularis</name>
    <name type="common">Jute</name>
    <dbReference type="NCBI Taxonomy" id="210143"/>
    <lineage>
        <taxon>Eukaryota</taxon>
        <taxon>Viridiplantae</taxon>
        <taxon>Streptophyta</taxon>
        <taxon>Embryophyta</taxon>
        <taxon>Tracheophyta</taxon>
        <taxon>Spermatophyta</taxon>
        <taxon>Magnoliopsida</taxon>
        <taxon>eudicotyledons</taxon>
        <taxon>Gunneridae</taxon>
        <taxon>Pentapetalae</taxon>
        <taxon>rosids</taxon>
        <taxon>malvids</taxon>
        <taxon>Malvales</taxon>
        <taxon>Malvaceae</taxon>
        <taxon>Grewioideae</taxon>
        <taxon>Apeibeae</taxon>
        <taxon>Corchorus</taxon>
    </lineage>
</organism>
<protein>
    <submittedName>
        <fullName evidence="4">Proteinase inhibitor I13, potato inhibitor I</fullName>
    </submittedName>
</protein>
<dbReference type="EMBL" id="AWWV01010567">
    <property type="protein sequence ID" value="OMO78436.1"/>
    <property type="molecule type" value="Genomic_DNA"/>
</dbReference>
<dbReference type="OrthoDB" id="10013825at2759"/>
<dbReference type="PANTHER" id="PTHR33091:SF73">
    <property type="entry name" value="INHIBITOR OF TRYPSIN AND HAGEMAN FACTOR-LIKE"/>
    <property type="match status" value="1"/>
</dbReference>
<dbReference type="PANTHER" id="PTHR33091">
    <property type="entry name" value="PROTEIN, PUTATIVE, EXPRESSED-RELATED"/>
    <property type="match status" value="1"/>
</dbReference>
<evidence type="ECO:0000256" key="1">
    <source>
        <dbReference type="ARBA" id="ARBA00008210"/>
    </source>
</evidence>
<dbReference type="Pfam" id="PF00280">
    <property type="entry name" value="potato_inhibit"/>
    <property type="match status" value="1"/>
</dbReference>
<dbReference type="OMA" id="MSVPITG"/>
<evidence type="ECO:0000256" key="3">
    <source>
        <dbReference type="ARBA" id="ARBA00022900"/>
    </source>
</evidence>
<accession>A0A1R3I759</accession>
<name>A0A1R3I759_COCAP</name>
<dbReference type="GO" id="GO:0009611">
    <property type="term" value="P:response to wounding"/>
    <property type="evidence" value="ECO:0007669"/>
    <property type="project" value="InterPro"/>
</dbReference>
<keyword evidence="5" id="KW-1185">Reference proteome</keyword>
<dbReference type="PROSITE" id="PS00285">
    <property type="entry name" value="POTATO_INHIBITOR"/>
    <property type="match status" value="1"/>
</dbReference>
<evidence type="ECO:0000256" key="2">
    <source>
        <dbReference type="ARBA" id="ARBA00022690"/>
    </source>
</evidence>
<evidence type="ECO:0000313" key="4">
    <source>
        <dbReference type="EMBL" id="OMO78436.1"/>
    </source>
</evidence>
<dbReference type="AlphaFoldDB" id="A0A1R3I759"/>